<evidence type="ECO:0000256" key="3">
    <source>
        <dbReference type="ARBA" id="ARBA00023004"/>
    </source>
</evidence>
<evidence type="ECO:0000259" key="6">
    <source>
        <dbReference type="Pfam" id="PF01512"/>
    </source>
</evidence>
<proteinExistence type="predicted"/>
<reference evidence="7 8" key="2">
    <citation type="journal article" date="2020" name="Microbiol. Resour. Announc.">
        <title>Antarctic desert soil bacteria exhibit high novel natural product potential, evaluated through long-read genome sequencing and comparative genomics.</title>
        <authorList>
            <person name="Benaud N."/>
            <person name="Edwards R.J."/>
            <person name="Amos T.G."/>
            <person name="D'Agostino P.M."/>
            <person name="Gutierrez-Chavez C."/>
            <person name="Montgomery K."/>
            <person name="Nicetic I."/>
            <person name="Ferrari B.C."/>
        </authorList>
    </citation>
    <scope>NUCLEOTIDE SEQUENCE [LARGE SCALE GENOMIC DNA]</scope>
    <source>
        <strain evidence="7 8">SPB151</strain>
    </source>
</reference>
<evidence type="ECO:0000256" key="1">
    <source>
        <dbReference type="ARBA" id="ARBA00022485"/>
    </source>
</evidence>
<dbReference type="InterPro" id="IPR011538">
    <property type="entry name" value="Nuo51_FMN-bd"/>
</dbReference>
<feature type="compositionally biased region" description="Basic residues" evidence="5">
    <location>
        <begin position="293"/>
        <end position="309"/>
    </location>
</feature>
<dbReference type="Pfam" id="PF01512">
    <property type="entry name" value="Complex1_51K"/>
    <property type="match status" value="1"/>
</dbReference>
<feature type="compositionally biased region" description="Basic and acidic residues" evidence="5">
    <location>
        <begin position="244"/>
        <end position="253"/>
    </location>
</feature>
<dbReference type="PANTHER" id="PTHR43578">
    <property type="entry name" value="NADH-QUINONE OXIDOREDUCTASE SUBUNIT F"/>
    <property type="match status" value="1"/>
</dbReference>
<dbReference type="InterPro" id="IPR037225">
    <property type="entry name" value="Nuo51_FMN-bd_sf"/>
</dbReference>
<dbReference type="GO" id="GO:0051539">
    <property type="term" value="F:4 iron, 4 sulfur cluster binding"/>
    <property type="evidence" value="ECO:0007669"/>
    <property type="project" value="UniProtKB-KW"/>
</dbReference>
<sequence>MHPALALQENPPLLRSIGPPRLLAGLKEGRADLQHHLWAHGAQPQLTREAYGELATAVGLRGRGGAGFPVALKLADLPAKGIEAVVVNGSESEPLSRKDRLLLTLAPHLVLDGAAGLAKALHAREVLVAVHNAEAAASLRAAIHERQDSVEIQVSDTPGRFVAGEARASPEHPGRWSGRASWPQSATDEEGLSPTPYLPVERRDLRPARSTGPARVPRVQQHRPHQRAGHPAPDRRRRGPATRSYRDADRSAIGDHSPVRRGARRGTGPDRRVPRPVIAEGGWHQTESPRGRTGSRNRRSARIRHLPTR</sequence>
<feature type="domain" description="NADH-ubiquinone oxidoreductase 51kDa subunit FMN-binding" evidence="6">
    <location>
        <begin position="57"/>
        <end position="168"/>
    </location>
</feature>
<dbReference type="EMBL" id="CP043661">
    <property type="protein sequence ID" value="QNE23196.1"/>
    <property type="molecule type" value="Genomic_DNA"/>
</dbReference>
<dbReference type="Proteomes" id="UP000515563">
    <property type="component" value="Chromosome"/>
</dbReference>
<keyword evidence="2" id="KW-0479">Metal-binding</keyword>
<accession>A0A7G6XAD1</accession>
<evidence type="ECO:0000256" key="2">
    <source>
        <dbReference type="ARBA" id="ARBA00022723"/>
    </source>
</evidence>
<protein>
    <recommendedName>
        <fullName evidence="6">NADH-ubiquinone oxidoreductase 51kDa subunit FMN-binding domain-containing protein</fullName>
    </recommendedName>
</protein>
<evidence type="ECO:0000256" key="5">
    <source>
        <dbReference type="SAM" id="MobiDB-lite"/>
    </source>
</evidence>
<dbReference type="Gene3D" id="3.40.50.11540">
    <property type="entry name" value="NADH-ubiquinone oxidoreductase 51kDa subunit"/>
    <property type="match status" value="1"/>
</dbReference>
<gene>
    <name evidence="7" type="ORF">F1D05_28080</name>
</gene>
<keyword evidence="4" id="KW-0411">Iron-sulfur</keyword>
<evidence type="ECO:0000313" key="7">
    <source>
        <dbReference type="EMBL" id="QNE23196.1"/>
    </source>
</evidence>
<organism evidence="7 8">
    <name type="scientific">Kribbella qitaiheensis</name>
    <dbReference type="NCBI Taxonomy" id="1544730"/>
    <lineage>
        <taxon>Bacteria</taxon>
        <taxon>Bacillati</taxon>
        <taxon>Actinomycetota</taxon>
        <taxon>Actinomycetes</taxon>
        <taxon>Propionibacteriales</taxon>
        <taxon>Kribbellaceae</taxon>
        <taxon>Kribbella</taxon>
    </lineage>
</organism>
<dbReference type="GO" id="GO:0046872">
    <property type="term" value="F:metal ion binding"/>
    <property type="evidence" value="ECO:0007669"/>
    <property type="project" value="UniProtKB-KW"/>
</dbReference>
<evidence type="ECO:0000256" key="4">
    <source>
        <dbReference type="ARBA" id="ARBA00023014"/>
    </source>
</evidence>
<keyword evidence="3" id="KW-0408">Iron</keyword>
<feature type="region of interest" description="Disordered" evidence="5">
    <location>
        <begin position="164"/>
        <end position="309"/>
    </location>
</feature>
<dbReference type="SUPFAM" id="SSF142019">
    <property type="entry name" value="Nqo1 FMN-binding domain-like"/>
    <property type="match status" value="1"/>
</dbReference>
<reference evidence="8" key="1">
    <citation type="submission" date="2019-09" db="EMBL/GenBank/DDBJ databases">
        <title>Antimicrobial potential of Antarctic Bacteria.</title>
        <authorList>
            <person name="Benaud N."/>
            <person name="Edwards R.J."/>
            <person name="Ferrari B.C."/>
        </authorList>
    </citation>
    <scope>NUCLEOTIDE SEQUENCE [LARGE SCALE GENOMIC DNA]</scope>
    <source>
        <strain evidence="8">SPB151</strain>
    </source>
</reference>
<keyword evidence="8" id="KW-1185">Reference proteome</keyword>
<name>A0A7G6XAD1_9ACTN</name>
<dbReference type="AlphaFoldDB" id="A0A7G6XAD1"/>
<keyword evidence="1" id="KW-0004">4Fe-4S</keyword>
<evidence type="ECO:0000313" key="8">
    <source>
        <dbReference type="Proteomes" id="UP000515563"/>
    </source>
</evidence>
<dbReference type="KEGG" id="kqi:F1D05_28080"/>
<dbReference type="PANTHER" id="PTHR43578:SF3">
    <property type="entry name" value="NADH-QUINONE OXIDOREDUCTASE SUBUNIT F"/>
    <property type="match status" value="1"/>
</dbReference>